<evidence type="ECO:0000313" key="1">
    <source>
        <dbReference type="EMBL" id="NEX64851.1"/>
    </source>
</evidence>
<gene>
    <name evidence="1" type="ORF">G3574_27535</name>
</gene>
<dbReference type="AlphaFoldDB" id="A0A6B3SWG4"/>
<dbReference type="InterPro" id="IPR036388">
    <property type="entry name" value="WH-like_DNA-bd_sf"/>
</dbReference>
<accession>A0A6B3SWG4</accession>
<organism evidence="1 2">
    <name type="scientific">Noviherbaspirillum galbum</name>
    <dbReference type="NCBI Taxonomy" id="2709383"/>
    <lineage>
        <taxon>Bacteria</taxon>
        <taxon>Pseudomonadati</taxon>
        <taxon>Pseudomonadota</taxon>
        <taxon>Betaproteobacteria</taxon>
        <taxon>Burkholderiales</taxon>
        <taxon>Oxalobacteraceae</taxon>
        <taxon>Noviherbaspirillum</taxon>
    </lineage>
</organism>
<evidence type="ECO:0000313" key="2">
    <source>
        <dbReference type="Proteomes" id="UP000482155"/>
    </source>
</evidence>
<name>A0A6B3SWG4_9BURK</name>
<dbReference type="InterPro" id="IPR036390">
    <property type="entry name" value="WH_DNA-bd_sf"/>
</dbReference>
<comment type="caution">
    <text evidence="1">The sequence shown here is derived from an EMBL/GenBank/DDBJ whole genome shotgun (WGS) entry which is preliminary data.</text>
</comment>
<dbReference type="SUPFAM" id="SSF46785">
    <property type="entry name" value="Winged helix' DNA-binding domain"/>
    <property type="match status" value="1"/>
</dbReference>
<keyword evidence="2" id="KW-1185">Reference proteome</keyword>
<reference evidence="1 2" key="1">
    <citation type="submission" date="2020-02" db="EMBL/GenBank/DDBJ databases">
        <authorList>
            <person name="Kim M.K."/>
        </authorList>
    </citation>
    <scope>NUCLEOTIDE SEQUENCE [LARGE SCALE GENOMIC DNA]</scope>
    <source>
        <strain evidence="1 2">17J57-3</strain>
    </source>
</reference>
<dbReference type="RefSeq" id="WP_163968767.1">
    <property type="nucleotide sequence ID" value="NZ_JAAIVB010000085.1"/>
</dbReference>
<protein>
    <submittedName>
        <fullName evidence="1">MarR family transcriptional regulator</fullName>
    </submittedName>
</protein>
<dbReference type="EMBL" id="JAAIVB010000085">
    <property type="protein sequence ID" value="NEX64851.1"/>
    <property type="molecule type" value="Genomic_DNA"/>
</dbReference>
<proteinExistence type="predicted"/>
<dbReference type="Gene3D" id="1.10.10.10">
    <property type="entry name" value="Winged helix-like DNA-binding domain superfamily/Winged helix DNA-binding domain"/>
    <property type="match status" value="1"/>
</dbReference>
<sequence length="119" mass="13049">MSTSPLRICLDRHHRQAALSFKLDDELGILHGISWADFVLLDALDAAEGALSTADLAKKLSVPRSRLLLQLMPLEKIGLIARRLGADGVRCVCLRPNGQRKICEAQETAAKLCEEFLGN</sequence>
<dbReference type="Proteomes" id="UP000482155">
    <property type="component" value="Unassembled WGS sequence"/>
</dbReference>